<dbReference type="PANTHER" id="PTHR33203">
    <property type="entry name" value="OLEOSIN"/>
    <property type="match status" value="1"/>
</dbReference>
<feature type="transmembrane region" description="Helical" evidence="9">
    <location>
        <begin position="58"/>
        <end position="81"/>
    </location>
</feature>
<comment type="subcellular location">
    <subcellularLocation>
        <location evidence="2">Lipid droplet</location>
    </subcellularLocation>
    <subcellularLocation>
        <location evidence="1">Membrane</location>
        <topology evidence="1">Multi-pass membrane protein</topology>
    </subcellularLocation>
</comment>
<feature type="transmembrane region" description="Helical" evidence="9">
    <location>
        <begin position="32"/>
        <end position="52"/>
    </location>
</feature>
<evidence type="ECO:0000256" key="8">
    <source>
        <dbReference type="SAM" id="MobiDB-lite"/>
    </source>
</evidence>
<dbReference type="InterPro" id="IPR000136">
    <property type="entry name" value="Oleosin"/>
</dbReference>
<keyword evidence="4" id="KW-0551">Lipid droplet</keyword>
<gene>
    <name evidence="11" type="primary">LOC104768970</name>
</gene>
<evidence type="ECO:0000256" key="1">
    <source>
        <dbReference type="ARBA" id="ARBA00004141"/>
    </source>
</evidence>
<evidence type="ECO:0000256" key="5">
    <source>
        <dbReference type="ARBA" id="ARBA00022692"/>
    </source>
</evidence>
<evidence type="ECO:0000313" key="11">
    <source>
        <dbReference type="RefSeq" id="XP_010491379.1"/>
    </source>
</evidence>
<evidence type="ECO:0000256" key="9">
    <source>
        <dbReference type="SAM" id="Phobius"/>
    </source>
</evidence>
<dbReference type="GeneID" id="104768970"/>
<comment type="similarity">
    <text evidence="3">Belongs to the oleosin family.</text>
</comment>
<dbReference type="RefSeq" id="XP_010491379.1">
    <property type="nucleotide sequence ID" value="XM_010493077.2"/>
</dbReference>
<organism evidence="10 11">
    <name type="scientific">Camelina sativa</name>
    <name type="common">False flax</name>
    <name type="synonym">Myagrum sativum</name>
    <dbReference type="NCBI Taxonomy" id="90675"/>
    <lineage>
        <taxon>Eukaryota</taxon>
        <taxon>Viridiplantae</taxon>
        <taxon>Streptophyta</taxon>
        <taxon>Embryophyta</taxon>
        <taxon>Tracheophyta</taxon>
        <taxon>Spermatophyta</taxon>
        <taxon>Magnoliopsida</taxon>
        <taxon>eudicotyledons</taxon>
        <taxon>Gunneridae</taxon>
        <taxon>Pentapetalae</taxon>
        <taxon>rosids</taxon>
        <taxon>malvids</taxon>
        <taxon>Brassicales</taxon>
        <taxon>Brassicaceae</taxon>
        <taxon>Camelineae</taxon>
        <taxon>Camelina</taxon>
    </lineage>
</organism>
<evidence type="ECO:0000256" key="2">
    <source>
        <dbReference type="ARBA" id="ARBA00004502"/>
    </source>
</evidence>
<feature type="transmembrane region" description="Helical" evidence="9">
    <location>
        <begin position="6"/>
        <end position="25"/>
    </location>
</feature>
<evidence type="ECO:0000256" key="3">
    <source>
        <dbReference type="ARBA" id="ARBA00010858"/>
    </source>
</evidence>
<reference evidence="11" key="2">
    <citation type="submission" date="2025-08" db="UniProtKB">
        <authorList>
            <consortium name="RefSeq"/>
        </authorList>
    </citation>
    <scope>IDENTIFICATION</scope>
    <source>
        <tissue evidence="11">Leaf</tissue>
    </source>
</reference>
<keyword evidence="7 9" id="KW-0472">Membrane</keyword>
<feature type="compositionally biased region" description="Low complexity" evidence="8">
    <location>
        <begin position="158"/>
        <end position="192"/>
    </location>
</feature>
<evidence type="ECO:0000256" key="4">
    <source>
        <dbReference type="ARBA" id="ARBA00022677"/>
    </source>
</evidence>
<dbReference type="Pfam" id="PF01277">
    <property type="entry name" value="Oleosin"/>
    <property type="match status" value="1"/>
</dbReference>
<dbReference type="Proteomes" id="UP000694864">
    <property type="component" value="Chromosome 20"/>
</dbReference>
<feature type="region of interest" description="Disordered" evidence="8">
    <location>
        <begin position="149"/>
        <end position="203"/>
    </location>
</feature>
<proteinExistence type="inferred from homology"/>
<evidence type="ECO:0000256" key="7">
    <source>
        <dbReference type="ARBA" id="ARBA00023136"/>
    </source>
</evidence>
<keyword evidence="6 9" id="KW-1133">Transmembrane helix</keyword>
<dbReference type="PANTHER" id="PTHR33203:SF26">
    <property type="entry name" value="GLYCINE-RICH PROTEIN-RELATED"/>
    <property type="match status" value="1"/>
</dbReference>
<accession>A0ABM0XUY5</accession>
<keyword evidence="10" id="KW-1185">Reference proteome</keyword>
<keyword evidence="5 9" id="KW-0812">Transmembrane</keyword>
<evidence type="ECO:0000313" key="10">
    <source>
        <dbReference type="Proteomes" id="UP000694864"/>
    </source>
</evidence>
<evidence type="ECO:0000256" key="6">
    <source>
        <dbReference type="ARBA" id="ARBA00022989"/>
    </source>
</evidence>
<name>A0ABM0XUY5_CAMSA</name>
<feature type="compositionally biased region" description="Basic residues" evidence="8">
    <location>
        <begin position="193"/>
        <end position="203"/>
    </location>
</feature>
<protein>
    <submittedName>
        <fullName evidence="11">Oleosin-B2</fullName>
    </submittedName>
</protein>
<sequence length="203" mass="20304">MFSFLIPLLEVFKVVIAAVASIVFLGLSGLTFACSAAALTVTAPLFIIFSPILVPATIATAVLTSGFTAGSILGAMAIALISRRMGLKPTLFVRSLPTKTLFSLQPKINYDGTFKGSWGGGSSTQALSNFSYGGTWTATWGGRTFSGSFGDKSGGGSSSAPAGGSTPAPAPAAASTPAPAPAPAAASTPAPKSKSKSKSKPPK</sequence>
<reference evidence="10" key="1">
    <citation type="journal article" date="2014" name="Nat. Commun.">
        <title>The emerging biofuel crop Camelina sativa retains a highly undifferentiated hexaploid genome structure.</title>
        <authorList>
            <person name="Kagale S."/>
            <person name="Koh C."/>
            <person name="Nixon J."/>
            <person name="Bollina V."/>
            <person name="Clarke W.E."/>
            <person name="Tuteja R."/>
            <person name="Spillane C."/>
            <person name="Robinson S.J."/>
            <person name="Links M.G."/>
            <person name="Clarke C."/>
            <person name="Higgins E.E."/>
            <person name="Huebert T."/>
            <person name="Sharpe A.G."/>
            <person name="Parkin I.A."/>
        </authorList>
    </citation>
    <scope>NUCLEOTIDE SEQUENCE [LARGE SCALE GENOMIC DNA]</scope>
    <source>
        <strain evidence="10">cv. DH55</strain>
    </source>
</reference>